<evidence type="ECO:0000313" key="3">
    <source>
        <dbReference type="Proteomes" id="UP000598174"/>
    </source>
</evidence>
<accession>A0A919MHM6</accession>
<gene>
    <name evidence="2" type="ORF">Afe05nite_46350</name>
</gene>
<dbReference type="Proteomes" id="UP000598174">
    <property type="component" value="Unassembled WGS sequence"/>
</dbReference>
<reference evidence="2" key="1">
    <citation type="submission" date="2021-01" db="EMBL/GenBank/DDBJ databases">
        <title>Whole genome shotgun sequence of Actinoplanes ferrugineus NBRC 15555.</title>
        <authorList>
            <person name="Komaki H."/>
            <person name="Tamura T."/>
        </authorList>
    </citation>
    <scope>NUCLEOTIDE SEQUENCE</scope>
    <source>
        <strain evidence="2">NBRC 15555</strain>
    </source>
</reference>
<protein>
    <submittedName>
        <fullName evidence="2">Uncharacterized protein</fullName>
    </submittedName>
</protein>
<keyword evidence="3" id="KW-1185">Reference proteome</keyword>
<comment type="caution">
    <text evidence="2">The sequence shown here is derived from an EMBL/GenBank/DDBJ whole genome shotgun (WGS) entry which is preliminary data.</text>
</comment>
<evidence type="ECO:0000256" key="1">
    <source>
        <dbReference type="SAM" id="MobiDB-lite"/>
    </source>
</evidence>
<proteinExistence type="predicted"/>
<dbReference type="AlphaFoldDB" id="A0A919MHM6"/>
<feature type="region of interest" description="Disordered" evidence="1">
    <location>
        <begin position="49"/>
        <end position="70"/>
    </location>
</feature>
<sequence>MKVIIFGVHQVRQQAAEKRAPARHARGGPFDKLVPAVTDGLHAETDEVAGAGQAHRGKRRRRCREERRQATAANPMCTISLVANPAVADSPARAPPASRNQG</sequence>
<dbReference type="EMBL" id="BOMM01000041">
    <property type="protein sequence ID" value="GIE12795.1"/>
    <property type="molecule type" value="Genomic_DNA"/>
</dbReference>
<organism evidence="2 3">
    <name type="scientific">Paractinoplanes ferrugineus</name>
    <dbReference type="NCBI Taxonomy" id="113564"/>
    <lineage>
        <taxon>Bacteria</taxon>
        <taxon>Bacillati</taxon>
        <taxon>Actinomycetota</taxon>
        <taxon>Actinomycetes</taxon>
        <taxon>Micromonosporales</taxon>
        <taxon>Micromonosporaceae</taxon>
        <taxon>Paractinoplanes</taxon>
    </lineage>
</organism>
<evidence type="ECO:0000313" key="2">
    <source>
        <dbReference type="EMBL" id="GIE12795.1"/>
    </source>
</evidence>
<name>A0A919MHM6_9ACTN</name>